<dbReference type="SMART" id="SM00448">
    <property type="entry name" value="REC"/>
    <property type="match status" value="1"/>
</dbReference>
<organism evidence="4 5">
    <name type="scientific">Roseateles aquatilis</name>
    <dbReference type="NCBI Taxonomy" id="431061"/>
    <lineage>
        <taxon>Bacteria</taxon>
        <taxon>Pseudomonadati</taxon>
        <taxon>Pseudomonadota</taxon>
        <taxon>Betaproteobacteria</taxon>
        <taxon>Burkholderiales</taxon>
        <taxon>Sphaerotilaceae</taxon>
        <taxon>Roseateles</taxon>
    </lineage>
</organism>
<keyword evidence="1 2" id="KW-0597">Phosphoprotein</keyword>
<feature type="modified residue" description="4-aspartylphosphate" evidence="2">
    <location>
        <position position="56"/>
    </location>
</feature>
<evidence type="ECO:0000313" key="5">
    <source>
        <dbReference type="Proteomes" id="UP000197468"/>
    </source>
</evidence>
<reference evidence="4 5" key="1">
    <citation type="journal article" date="2008" name="Int. J. Syst. Evol. Microbiol.">
        <title>Description of Roseateles aquatilis sp. nov. and Roseateles terrae sp. nov., in the class Betaproteobacteria, and emended description of the genus Roseateles.</title>
        <authorList>
            <person name="Gomila M."/>
            <person name="Bowien B."/>
            <person name="Falsen E."/>
            <person name="Moore E.R."/>
            <person name="Lalucat J."/>
        </authorList>
    </citation>
    <scope>NUCLEOTIDE SEQUENCE [LARGE SCALE GENOMIC DNA]</scope>
    <source>
        <strain evidence="4 5">CCUG 48205</strain>
    </source>
</reference>
<keyword evidence="5" id="KW-1185">Reference proteome</keyword>
<feature type="domain" description="Response regulatory" evidence="3">
    <location>
        <begin position="7"/>
        <end position="122"/>
    </location>
</feature>
<dbReference type="OrthoDB" id="9179585at2"/>
<proteinExistence type="predicted"/>
<dbReference type="Pfam" id="PF00072">
    <property type="entry name" value="Response_reg"/>
    <property type="match status" value="1"/>
</dbReference>
<evidence type="ECO:0000259" key="3">
    <source>
        <dbReference type="PROSITE" id="PS50110"/>
    </source>
</evidence>
<dbReference type="Proteomes" id="UP000197468">
    <property type="component" value="Unassembled WGS sequence"/>
</dbReference>
<protein>
    <recommendedName>
        <fullName evidence="3">Response regulatory domain-containing protein</fullName>
    </recommendedName>
</protein>
<evidence type="ECO:0000256" key="1">
    <source>
        <dbReference type="ARBA" id="ARBA00022553"/>
    </source>
</evidence>
<sequence length="123" mass="13604">MAPDRLQALLVEDHADSLEFLTALLASWGCEVRGCSCAQEALDMLGEWAPQVLITDINMPGIDGRELARLVRETYGHQVVIIAVSGEGFAREQQGDEESFFDHYFAKPINLNGLGRLLGVEMR</sequence>
<name>A0A246J843_9BURK</name>
<evidence type="ECO:0000256" key="2">
    <source>
        <dbReference type="PROSITE-ProRule" id="PRU00169"/>
    </source>
</evidence>
<dbReference type="RefSeq" id="WP_088385928.1">
    <property type="nucleotide sequence ID" value="NZ_NIOF01000007.1"/>
</dbReference>
<comment type="caution">
    <text evidence="4">The sequence shown here is derived from an EMBL/GenBank/DDBJ whole genome shotgun (WGS) entry which is preliminary data.</text>
</comment>
<dbReference type="PANTHER" id="PTHR44591:SF3">
    <property type="entry name" value="RESPONSE REGULATORY DOMAIN-CONTAINING PROTEIN"/>
    <property type="match status" value="1"/>
</dbReference>
<evidence type="ECO:0000313" key="4">
    <source>
        <dbReference type="EMBL" id="OWQ88404.1"/>
    </source>
</evidence>
<dbReference type="Gene3D" id="3.40.50.2300">
    <property type="match status" value="1"/>
</dbReference>
<dbReference type="InterPro" id="IPR001789">
    <property type="entry name" value="Sig_transdc_resp-reg_receiver"/>
</dbReference>
<accession>A0A246J843</accession>
<dbReference type="GO" id="GO:0000160">
    <property type="term" value="P:phosphorelay signal transduction system"/>
    <property type="evidence" value="ECO:0007669"/>
    <property type="project" value="InterPro"/>
</dbReference>
<dbReference type="InterPro" id="IPR050595">
    <property type="entry name" value="Bact_response_regulator"/>
</dbReference>
<gene>
    <name evidence="4" type="ORF">CDN99_16220</name>
</gene>
<dbReference type="AlphaFoldDB" id="A0A246J843"/>
<dbReference type="PROSITE" id="PS50110">
    <property type="entry name" value="RESPONSE_REGULATORY"/>
    <property type="match status" value="1"/>
</dbReference>
<dbReference type="SUPFAM" id="SSF52172">
    <property type="entry name" value="CheY-like"/>
    <property type="match status" value="1"/>
</dbReference>
<dbReference type="InterPro" id="IPR011006">
    <property type="entry name" value="CheY-like_superfamily"/>
</dbReference>
<dbReference type="EMBL" id="NIOF01000007">
    <property type="protein sequence ID" value="OWQ88404.1"/>
    <property type="molecule type" value="Genomic_DNA"/>
</dbReference>
<dbReference type="PANTHER" id="PTHR44591">
    <property type="entry name" value="STRESS RESPONSE REGULATOR PROTEIN 1"/>
    <property type="match status" value="1"/>
</dbReference>